<feature type="compositionally biased region" description="Low complexity" evidence="1">
    <location>
        <begin position="151"/>
        <end position="189"/>
    </location>
</feature>
<name>A0A9P8M382_9HYPO</name>
<feature type="region of interest" description="Disordered" evidence="1">
    <location>
        <begin position="53"/>
        <end position="74"/>
    </location>
</feature>
<dbReference type="Proteomes" id="UP000764110">
    <property type="component" value="Unassembled WGS sequence"/>
</dbReference>
<reference evidence="2 3" key="1">
    <citation type="submission" date="2020-07" db="EMBL/GenBank/DDBJ databases">
        <title>Metarhizium humberi genome.</title>
        <authorList>
            <person name="Lysoe E."/>
        </authorList>
    </citation>
    <scope>NUCLEOTIDE SEQUENCE [LARGE SCALE GENOMIC DNA]</scope>
    <source>
        <strain evidence="2 3">ESALQ1638</strain>
    </source>
</reference>
<feature type="region of interest" description="Disordered" evidence="1">
    <location>
        <begin position="136"/>
        <end position="189"/>
    </location>
</feature>
<evidence type="ECO:0000313" key="2">
    <source>
        <dbReference type="EMBL" id="KAH0592059.1"/>
    </source>
</evidence>
<organism evidence="2 3">
    <name type="scientific">Metarhizium humberi</name>
    <dbReference type="NCBI Taxonomy" id="2596975"/>
    <lineage>
        <taxon>Eukaryota</taxon>
        <taxon>Fungi</taxon>
        <taxon>Dikarya</taxon>
        <taxon>Ascomycota</taxon>
        <taxon>Pezizomycotina</taxon>
        <taxon>Sordariomycetes</taxon>
        <taxon>Hypocreomycetidae</taxon>
        <taxon>Hypocreales</taxon>
        <taxon>Clavicipitaceae</taxon>
        <taxon>Metarhizium</taxon>
    </lineage>
</organism>
<proteinExistence type="predicted"/>
<feature type="compositionally biased region" description="Basic and acidic residues" evidence="1">
    <location>
        <begin position="138"/>
        <end position="150"/>
    </location>
</feature>
<evidence type="ECO:0000256" key="1">
    <source>
        <dbReference type="SAM" id="MobiDB-lite"/>
    </source>
</evidence>
<keyword evidence="3" id="KW-1185">Reference proteome</keyword>
<sequence length="189" mass="21255">MGASSSTSAECTITRYKEDAVSPFSTKTTQLPQAQNSRVNWKDVTDIAVNTIPPASEYASSAGRSNSSGRGPRKKFTAEQKYVLNDMWEKYEKLNKQRLKPSFFLYPQAFQKRVVDTCNKRARTYNNLYRCFEEQNEQESRDRAELEAFRQARAAQQAAQRAPEQAAEQAAEQAPEQAPEQAAEEAGGT</sequence>
<comment type="caution">
    <text evidence="2">The sequence shown here is derived from an EMBL/GenBank/DDBJ whole genome shotgun (WGS) entry which is preliminary data.</text>
</comment>
<protein>
    <submittedName>
        <fullName evidence="2">Uncharacterized protein</fullName>
    </submittedName>
</protein>
<accession>A0A9P8M382</accession>
<feature type="compositionally biased region" description="Low complexity" evidence="1">
    <location>
        <begin position="59"/>
        <end position="70"/>
    </location>
</feature>
<dbReference type="EMBL" id="JACEFI010000038">
    <property type="protein sequence ID" value="KAH0592059.1"/>
    <property type="molecule type" value="Genomic_DNA"/>
</dbReference>
<dbReference type="AlphaFoldDB" id="A0A9P8M382"/>
<evidence type="ECO:0000313" key="3">
    <source>
        <dbReference type="Proteomes" id="UP000764110"/>
    </source>
</evidence>
<gene>
    <name evidence="2" type="ORF">MHUMG1_10192</name>
</gene>